<dbReference type="RefSeq" id="WP_098002894.1">
    <property type="nucleotide sequence ID" value="NZ_AP022563.1"/>
</dbReference>
<protein>
    <submittedName>
        <fullName evidence="4">Site-specific integrase</fullName>
    </submittedName>
</protein>
<dbReference type="Proteomes" id="UP000467006">
    <property type="component" value="Chromosome"/>
</dbReference>
<keyword evidence="3" id="KW-0233">DNA recombination</keyword>
<dbReference type="InterPro" id="IPR002104">
    <property type="entry name" value="Integrase_catalytic"/>
</dbReference>
<dbReference type="AlphaFoldDB" id="A0A7I7K2C4"/>
<sequence length="376" mass="41434">MASLRSVTRKNGSTYVQVLYRLDGKQTSTSFEDLATATKFKGLVEKFGAAQALTTLGSDPDMTTMTVREWIEHHIAHLTGLRKSTLWDYQSYLRRDIGPGLGDLPLTGLTREHIAKWTQDLADRGTSGKTISNKHGFLSSALNAAVRAGRITTNPALGQRLPTSERPDMICLSREDFARLLENVTDYWKPLVEFLVASGCRWGEATALKPSDIDLTTSTVRISRAWKRTYDRGGYEIGPPKTKRSIRTINVPKATLDKLDLTGEWVFRNKAGTFVKGNGFHDRVWSAAVERTWPTKDLDGNPLNSTPEAPILKPRIHDLRHTCASWLVLAGVPLPVVQAHLGHESVNTTISMYTHLDRSSMQAAADAIGVALSGAG</sequence>
<dbReference type="InterPro" id="IPR050090">
    <property type="entry name" value="Tyrosine_recombinase_XerCD"/>
</dbReference>
<dbReference type="Gene3D" id="1.10.443.10">
    <property type="entry name" value="Intergrase catalytic core"/>
    <property type="match status" value="1"/>
</dbReference>
<evidence type="ECO:0000313" key="5">
    <source>
        <dbReference type="Proteomes" id="UP000467006"/>
    </source>
</evidence>
<dbReference type="Gene3D" id="1.10.150.130">
    <property type="match status" value="1"/>
</dbReference>
<evidence type="ECO:0000256" key="2">
    <source>
        <dbReference type="ARBA" id="ARBA00023125"/>
    </source>
</evidence>
<dbReference type="EMBL" id="AP022563">
    <property type="protein sequence ID" value="BBX17738.1"/>
    <property type="molecule type" value="Genomic_DNA"/>
</dbReference>
<organism evidence="4 5">
    <name type="scientific">Mycolicibacterium duvalii</name>
    <dbReference type="NCBI Taxonomy" id="39688"/>
    <lineage>
        <taxon>Bacteria</taxon>
        <taxon>Bacillati</taxon>
        <taxon>Actinomycetota</taxon>
        <taxon>Actinomycetes</taxon>
        <taxon>Mycobacteriales</taxon>
        <taxon>Mycobacteriaceae</taxon>
        <taxon>Mycolicibacterium</taxon>
    </lineage>
</organism>
<evidence type="ECO:0000256" key="1">
    <source>
        <dbReference type="ARBA" id="ARBA00008857"/>
    </source>
</evidence>
<dbReference type="InterPro" id="IPR013762">
    <property type="entry name" value="Integrase-like_cat_sf"/>
</dbReference>
<proteinExistence type="inferred from homology"/>
<dbReference type="SUPFAM" id="SSF56349">
    <property type="entry name" value="DNA breaking-rejoining enzymes"/>
    <property type="match status" value="1"/>
</dbReference>
<comment type="similarity">
    <text evidence="1">Belongs to the 'phage' integrase family.</text>
</comment>
<dbReference type="Pfam" id="PF00589">
    <property type="entry name" value="Phage_integrase"/>
    <property type="match status" value="1"/>
</dbReference>
<keyword evidence="2" id="KW-0238">DNA-binding</keyword>
<evidence type="ECO:0000256" key="3">
    <source>
        <dbReference type="ARBA" id="ARBA00023172"/>
    </source>
</evidence>
<dbReference type="InterPro" id="IPR011010">
    <property type="entry name" value="DNA_brk_join_enz"/>
</dbReference>
<dbReference type="CDD" id="cd01189">
    <property type="entry name" value="INT_ICEBs1_C_like"/>
    <property type="match status" value="1"/>
</dbReference>
<name>A0A7I7K2C4_9MYCO</name>
<dbReference type="OrthoDB" id="1822491at2"/>
<dbReference type="PROSITE" id="PS51898">
    <property type="entry name" value="TYR_RECOMBINASE"/>
    <property type="match status" value="1"/>
</dbReference>
<dbReference type="PANTHER" id="PTHR30349">
    <property type="entry name" value="PHAGE INTEGRASE-RELATED"/>
    <property type="match status" value="1"/>
</dbReference>
<dbReference type="PANTHER" id="PTHR30349:SF64">
    <property type="entry name" value="PROPHAGE INTEGRASE INTD-RELATED"/>
    <property type="match status" value="1"/>
</dbReference>
<dbReference type="KEGG" id="mdu:MDUV_25980"/>
<keyword evidence="5" id="KW-1185">Reference proteome</keyword>
<reference evidence="4 5" key="1">
    <citation type="journal article" date="2019" name="Emerg. Microbes Infect.">
        <title>Comprehensive subspecies identification of 175 nontuberculous mycobacteria species based on 7547 genomic profiles.</title>
        <authorList>
            <person name="Matsumoto Y."/>
            <person name="Kinjo T."/>
            <person name="Motooka D."/>
            <person name="Nabeya D."/>
            <person name="Jung N."/>
            <person name="Uechi K."/>
            <person name="Horii T."/>
            <person name="Iida T."/>
            <person name="Fujita J."/>
            <person name="Nakamura S."/>
        </authorList>
    </citation>
    <scope>NUCLEOTIDE SEQUENCE [LARGE SCALE GENOMIC DNA]</scope>
    <source>
        <strain evidence="4 5">JCM 6396</strain>
    </source>
</reference>
<dbReference type="InterPro" id="IPR044068">
    <property type="entry name" value="CB"/>
</dbReference>
<dbReference type="GO" id="GO:0015074">
    <property type="term" value="P:DNA integration"/>
    <property type="evidence" value="ECO:0007669"/>
    <property type="project" value="InterPro"/>
</dbReference>
<evidence type="ECO:0000313" key="4">
    <source>
        <dbReference type="EMBL" id="BBX17738.1"/>
    </source>
</evidence>
<gene>
    <name evidence="4" type="ORF">MDUV_25980</name>
</gene>
<accession>A0A7I7K2C4</accession>
<dbReference type="InterPro" id="IPR010998">
    <property type="entry name" value="Integrase_recombinase_N"/>
</dbReference>
<dbReference type="PROSITE" id="PS51900">
    <property type="entry name" value="CB"/>
    <property type="match status" value="1"/>
</dbReference>
<dbReference type="GO" id="GO:0006310">
    <property type="term" value="P:DNA recombination"/>
    <property type="evidence" value="ECO:0007669"/>
    <property type="project" value="UniProtKB-KW"/>
</dbReference>
<dbReference type="GO" id="GO:0003677">
    <property type="term" value="F:DNA binding"/>
    <property type="evidence" value="ECO:0007669"/>
    <property type="project" value="UniProtKB-UniRule"/>
</dbReference>